<protein>
    <submittedName>
        <fullName evidence="1">Uncharacterized protein</fullName>
    </submittedName>
</protein>
<dbReference type="EMBL" id="JABWDY010005384">
    <property type="protein sequence ID" value="KAF5204454.1"/>
    <property type="molecule type" value="Genomic_DNA"/>
</dbReference>
<sequence length="161" mass="18378">MKESLYGDEICALIDFPSIRNKNFHRYKILGKFVSGVKDLEVCRMLGNGISRQMCCKCMVINLIWVSNDYNWLRISLPCEIDFEAVVKLTEGFNVVKHRNVCIEAGMLLTVLSVNMSSKKFFEGGLKCITLSFPAYMLSFSLPEIRSCWDRVKNQVVVVCS</sequence>
<dbReference type="Proteomes" id="UP000554482">
    <property type="component" value="Unassembled WGS sequence"/>
</dbReference>
<dbReference type="AlphaFoldDB" id="A0A7J6X465"/>
<name>A0A7J6X465_THATH</name>
<proteinExistence type="predicted"/>
<gene>
    <name evidence="1" type="ORF">FRX31_005959</name>
</gene>
<organism evidence="1 2">
    <name type="scientific">Thalictrum thalictroides</name>
    <name type="common">Rue-anemone</name>
    <name type="synonym">Anemone thalictroides</name>
    <dbReference type="NCBI Taxonomy" id="46969"/>
    <lineage>
        <taxon>Eukaryota</taxon>
        <taxon>Viridiplantae</taxon>
        <taxon>Streptophyta</taxon>
        <taxon>Embryophyta</taxon>
        <taxon>Tracheophyta</taxon>
        <taxon>Spermatophyta</taxon>
        <taxon>Magnoliopsida</taxon>
        <taxon>Ranunculales</taxon>
        <taxon>Ranunculaceae</taxon>
        <taxon>Thalictroideae</taxon>
        <taxon>Thalictrum</taxon>
    </lineage>
</organism>
<accession>A0A7J6X465</accession>
<comment type="caution">
    <text evidence="1">The sequence shown here is derived from an EMBL/GenBank/DDBJ whole genome shotgun (WGS) entry which is preliminary data.</text>
</comment>
<reference evidence="1 2" key="1">
    <citation type="submission" date="2020-06" db="EMBL/GenBank/DDBJ databases">
        <title>Transcriptomic and genomic resources for Thalictrum thalictroides and T. hernandezii: Facilitating candidate gene discovery in an emerging model plant lineage.</title>
        <authorList>
            <person name="Arias T."/>
            <person name="Riano-Pachon D.M."/>
            <person name="Di Stilio V.S."/>
        </authorList>
    </citation>
    <scope>NUCLEOTIDE SEQUENCE [LARGE SCALE GENOMIC DNA]</scope>
    <source>
        <strain evidence="2">cv. WT478/WT964</strain>
        <tissue evidence="1">Leaves</tissue>
    </source>
</reference>
<keyword evidence="2" id="KW-1185">Reference proteome</keyword>
<evidence type="ECO:0000313" key="2">
    <source>
        <dbReference type="Proteomes" id="UP000554482"/>
    </source>
</evidence>
<evidence type="ECO:0000313" key="1">
    <source>
        <dbReference type="EMBL" id="KAF5204454.1"/>
    </source>
</evidence>